<comment type="caution">
    <text evidence="1">The sequence shown here is derived from an EMBL/GenBank/DDBJ whole genome shotgun (WGS) entry which is preliminary data.</text>
</comment>
<keyword evidence="2" id="KW-1185">Reference proteome</keyword>
<reference evidence="1 2" key="1">
    <citation type="submission" date="2021-06" db="EMBL/GenBank/DDBJ databases">
        <title>Caerostris extrusa draft genome.</title>
        <authorList>
            <person name="Kono N."/>
            <person name="Arakawa K."/>
        </authorList>
    </citation>
    <scope>NUCLEOTIDE SEQUENCE [LARGE SCALE GENOMIC DNA]</scope>
</reference>
<dbReference type="Proteomes" id="UP001054945">
    <property type="component" value="Unassembled WGS sequence"/>
</dbReference>
<organism evidence="1 2">
    <name type="scientific">Caerostris extrusa</name>
    <name type="common">Bark spider</name>
    <name type="synonym">Caerostris bankana</name>
    <dbReference type="NCBI Taxonomy" id="172846"/>
    <lineage>
        <taxon>Eukaryota</taxon>
        <taxon>Metazoa</taxon>
        <taxon>Ecdysozoa</taxon>
        <taxon>Arthropoda</taxon>
        <taxon>Chelicerata</taxon>
        <taxon>Arachnida</taxon>
        <taxon>Araneae</taxon>
        <taxon>Araneomorphae</taxon>
        <taxon>Entelegynae</taxon>
        <taxon>Araneoidea</taxon>
        <taxon>Araneidae</taxon>
        <taxon>Caerostris</taxon>
    </lineage>
</organism>
<accession>A0AAV4QR56</accession>
<evidence type="ECO:0000313" key="2">
    <source>
        <dbReference type="Proteomes" id="UP001054945"/>
    </source>
</evidence>
<gene>
    <name evidence="1" type="ORF">CEXT_639501</name>
</gene>
<dbReference type="AlphaFoldDB" id="A0AAV4QR56"/>
<name>A0AAV4QR56_CAEEX</name>
<proteinExistence type="predicted"/>
<sequence length="102" mass="11292">MSKRFSGSSLQINGKKLLKPNSFGFQKSGLQDLQQQLHRIGHVETTGSQSHTAHQKSRGFCHLEIKMSGKRVLLERGLDESCFRPITGHGYIGSSLPFGLNP</sequence>
<evidence type="ECO:0000313" key="1">
    <source>
        <dbReference type="EMBL" id="GIY10764.1"/>
    </source>
</evidence>
<dbReference type="EMBL" id="BPLR01006560">
    <property type="protein sequence ID" value="GIY10764.1"/>
    <property type="molecule type" value="Genomic_DNA"/>
</dbReference>
<protein>
    <submittedName>
        <fullName evidence="1">Uncharacterized protein</fullName>
    </submittedName>
</protein>